<proteinExistence type="predicted"/>
<name>A0A8D8N586_CULPI</name>
<sequence length="132" mass="15238">MEAQRWPCSSVPCARVNLCATRIAFGTRCRCTTTTPRPPPTTATIRDLPNRPVGSKSSRNVSTRSQRWHRGTASACPVTSRRKRNSLRRIMTTSEVKKKRKCHRCRPSRASCRSRRKRWPRDVTRATVRNFK</sequence>
<dbReference type="EMBL" id="HBUE01247616">
    <property type="protein sequence ID" value="CAG6552651.1"/>
    <property type="molecule type" value="Transcribed_RNA"/>
</dbReference>
<feature type="region of interest" description="Disordered" evidence="1">
    <location>
        <begin position="31"/>
        <end position="83"/>
    </location>
</feature>
<reference evidence="2" key="1">
    <citation type="submission" date="2021-05" db="EMBL/GenBank/DDBJ databases">
        <authorList>
            <person name="Alioto T."/>
            <person name="Alioto T."/>
            <person name="Gomez Garrido J."/>
        </authorList>
    </citation>
    <scope>NUCLEOTIDE SEQUENCE</scope>
</reference>
<evidence type="ECO:0000313" key="2">
    <source>
        <dbReference type="EMBL" id="CAG6552651.1"/>
    </source>
</evidence>
<dbReference type="AlphaFoldDB" id="A0A8D8N586"/>
<organism evidence="2">
    <name type="scientific">Culex pipiens</name>
    <name type="common">House mosquito</name>
    <dbReference type="NCBI Taxonomy" id="7175"/>
    <lineage>
        <taxon>Eukaryota</taxon>
        <taxon>Metazoa</taxon>
        <taxon>Ecdysozoa</taxon>
        <taxon>Arthropoda</taxon>
        <taxon>Hexapoda</taxon>
        <taxon>Insecta</taxon>
        <taxon>Pterygota</taxon>
        <taxon>Neoptera</taxon>
        <taxon>Endopterygota</taxon>
        <taxon>Diptera</taxon>
        <taxon>Nematocera</taxon>
        <taxon>Culicoidea</taxon>
        <taxon>Culicidae</taxon>
        <taxon>Culicinae</taxon>
        <taxon>Culicini</taxon>
        <taxon>Culex</taxon>
        <taxon>Culex</taxon>
    </lineage>
</organism>
<evidence type="ECO:0000256" key="1">
    <source>
        <dbReference type="SAM" id="MobiDB-lite"/>
    </source>
</evidence>
<dbReference type="EMBL" id="HBUE01354800">
    <property type="protein sequence ID" value="CAG6604986.1"/>
    <property type="molecule type" value="Transcribed_RNA"/>
</dbReference>
<accession>A0A8D8N586</accession>
<feature type="compositionally biased region" description="Polar residues" evidence="1">
    <location>
        <begin position="55"/>
        <end position="65"/>
    </location>
</feature>
<protein>
    <submittedName>
        <fullName evidence="2">(northern house mosquito) hypothetical protein</fullName>
    </submittedName>
</protein>